<accession>A0A1M4Y843</accession>
<evidence type="ECO:0000313" key="11">
    <source>
        <dbReference type="EMBL" id="SHF01974.1"/>
    </source>
</evidence>
<sequence>MNGLIYSFISWLAEFVFYYPLIMSILWMIGGICFYLRWEKGREETAPKLDKYPLVSVLIPAHNEERDIADAVHSIFANRYRQLEVIVINDASTDGTQEVLEGLTEEYPKLRILKLEKNLGKANGLNLALAMSHGEIILTLDADSMLDEHAIEWAVWHFNNFPRVGAVTGNPRVRNRTSLLAKIQTAEYSSVIGLIKRTQRILGKVMTVSGVVAAWRRTAIINAGLWSNNAITDDIEMTWKMETKFWDVRYEPKMVCWMLVPETLTGIWNQRKRWAQGGVEVMRTHADVWRSWKERRIWPVYAEYFLGMFWSYSFLFCTMLWSVMLLMEYMGVNYAVYLPDIGNPLINWKGSVISLVCLIQFAVSIFIDGHYDRTLMKNYFWVVWYPVVYWIFNALAAVSAAPAGLRRDMSTMAVWASPDRGIKP</sequence>
<feature type="transmembrane region" description="Helical" evidence="10">
    <location>
        <begin position="16"/>
        <end position="38"/>
    </location>
</feature>
<evidence type="ECO:0000256" key="6">
    <source>
        <dbReference type="ARBA" id="ARBA00022692"/>
    </source>
</evidence>
<evidence type="ECO:0000256" key="2">
    <source>
        <dbReference type="ARBA" id="ARBA00006739"/>
    </source>
</evidence>
<dbReference type="GO" id="GO:0008375">
    <property type="term" value="F:acetylglucosaminyltransferase activity"/>
    <property type="evidence" value="ECO:0007669"/>
    <property type="project" value="UniProtKB-UniRule"/>
</dbReference>
<dbReference type="OrthoDB" id="9768769at2"/>
<reference evidence="11 12" key="1">
    <citation type="submission" date="2016-11" db="EMBL/GenBank/DDBJ databases">
        <authorList>
            <person name="Jaros S."/>
            <person name="Januszkiewicz K."/>
            <person name="Wedrychowicz H."/>
        </authorList>
    </citation>
    <scope>NUCLEOTIDE SEQUENCE [LARGE SCALE GENOMIC DNA]</scope>
    <source>
        <strain evidence="11 12">DSM 10502</strain>
    </source>
</reference>
<evidence type="ECO:0000256" key="8">
    <source>
        <dbReference type="ARBA" id="ARBA00023136"/>
    </source>
</evidence>
<evidence type="ECO:0000256" key="7">
    <source>
        <dbReference type="ARBA" id="ARBA00022989"/>
    </source>
</evidence>
<keyword evidence="3 10" id="KW-1003">Cell membrane</keyword>
<gene>
    <name evidence="11" type="ORF">SAMN02745190_01665</name>
</gene>
<dbReference type="STRING" id="1123243.SAMN02745190_01665"/>
<dbReference type="PANTHER" id="PTHR43630:SF1">
    <property type="entry name" value="POLY-BETA-1,6-N-ACETYL-D-GLUCOSAMINE SYNTHASE"/>
    <property type="match status" value="1"/>
</dbReference>
<feature type="transmembrane region" description="Helical" evidence="10">
    <location>
        <begin position="300"/>
        <end position="326"/>
    </location>
</feature>
<dbReference type="EMBL" id="FQUG01000006">
    <property type="protein sequence ID" value="SHF01974.1"/>
    <property type="molecule type" value="Genomic_DNA"/>
</dbReference>
<keyword evidence="8 10" id="KW-0472">Membrane</keyword>
<dbReference type="GO" id="GO:0043708">
    <property type="term" value="P:cell adhesion involved in biofilm formation"/>
    <property type="evidence" value="ECO:0007669"/>
    <property type="project" value="InterPro"/>
</dbReference>
<dbReference type="GO" id="GO:0005886">
    <property type="term" value="C:plasma membrane"/>
    <property type="evidence" value="ECO:0007669"/>
    <property type="project" value="UniProtKB-SubCell"/>
</dbReference>
<dbReference type="EC" id="2.4.1.-" evidence="10"/>
<dbReference type="Proteomes" id="UP000184404">
    <property type="component" value="Unassembled WGS sequence"/>
</dbReference>
<feature type="transmembrane region" description="Helical" evidence="10">
    <location>
        <begin position="346"/>
        <end position="367"/>
    </location>
</feature>
<keyword evidence="5 10" id="KW-0808">Transferase</keyword>
<dbReference type="Gene3D" id="3.90.550.10">
    <property type="entry name" value="Spore Coat Polysaccharide Biosynthesis Protein SpsA, Chain A"/>
    <property type="match status" value="1"/>
</dbReference>
<evidence type="ECO:0000256" key="9">
    <source>
        <dbReference type="NCBIfam" id="TIGR03937"/>
    </source>
</evidence>
<dbReference type="AlphaFoldDB" id="A0A1M4Y843"/>
<evidence type="ECO:0000256" key="1">
    <source>
        <dbReference type="ARBA" id="ARBA00004651"/>
    </source>
</evidence>
<evidence type="ECO:0000256" key="3">
    <source>
        <dbReference type="ARBA" id="ARBA00022475"/>
    </source>
</evidence>
<keyword evidence="12" id="KW-1185">Reference proteome</keyword>
<name>A0A1M4Y843_9FIRM</name>
<dbReference type="NCBIfam" id="TIGR03937">
    <property type="entry name" value="PgaC_IcaA"/>
    <property type="match status" value="1"/>
</dbReference>
<evidence type="ECO:0000256" key="5">
    <source>
        <dbReference type="ARBA" id="ARBA00022679"/>
    </source>
</evidence>
<evidence type="ECO:0000313" key="12">
    <source>
        <dbReference type="Proteomes" id="UP000184404"/>
    </source>
</evidence>
<proteinExistence type="inferred from homology"/>
<protein>
    <recommendedName>
        <fullName evidence="9 10">Poly-beta-1,6-N-acetyl-D-glucosamine synthase</fullName>
        <shortName evidence="10">Poly-beta-1,6-GlcNAc synthase</shortName>
        <ecNumber evidence="10">2.4.1.-</ecNumber>
    </recommendedName>
</protein>
<dbReference type="InterPro" id="IPR023853">
    <property type="entry name" value="PGA_PgaC/IcaA"/>
</dbReference>
<keyword evidence="6 10" id="KW-0812">Transmembrane</keyword>
<comment type="subcellular location">
    <subcellularLocation>
        <location evidence="1 10">Cell membrane</location>
        <topology evidence="1 10">Multi-pass membrane protein</topology>
    </subcellularLocation>
</comment>
<evidence type="ECO:0000256" key="4">
    <source>
        <dbReference type="ARBA" id="ARBA00022676"/>
    </source>
</evidence>
<dbReference type="InterPro" id="IPR029044">
    <property type="entry name" value="Nucleotide-diphossugar_trans"/>
</dbReference>
<dbReference type="SUPFAM" id="SSF53448">
    <property type="entry name" value="Nucleotide-diphospho-sugar transferases"/>
    <property type="match status" value="1"/>
</dbReference>
<organism evidence="11 12">
    <name type="scientific">Schwartzia succinivorans DSM 10502</name>
    <dbReference type="NCBI Taxonomy" id="1123243"/>
    <lineage>
        <taxon>Bacteria</taxon>
        <taxon>Bacillati</taxon>
        <taxon>Bacillota</taxon>
        <taxon>Negativicutes</taxon>
        <taxon>Selenomonadales</taxon>
        <taxon>Selenomonadaceae</taxon>
        <taxon>Schwartzia</taxon>
    </lineage>
</organism>
<feature type="transmembrane region" description="Helical" evidence="10">
    <location>
        <begin position="379"/>
        <end position="401"/>
    </location>
</feature>
<dbReference type="RefSeq" id="WP_072935763.1">
    <property type="nucleotide sequence ID" value="NZ_FQUG01000006.1"/>
</dbReference>
<dbReference type="PANTHER" id="PTHR43630">
    <property type="entry name" value="POLY-BETA-1,6-N-ACETYL-D-GLUCOSAMINE SYNTHASE"/>
    <property type="match status" value="1"/>
</dbReference>
<keyword evidence="4 10" id="KW-0328">Glycosyltransferase</keyword>
<keyword evidence="7 10" id="KW-1133">Transmembrane helix</keyword>
<evidence type="ECO:0000256" key="10">
    <source>
        <dbReference type="RuleBase" id="RU364028"/>
    </source>
</evidence>
<dbReference type="CDD" id="cd06423">
    <property type="entry name" value="CESA_like"/>
    <property type="match status" value="1"/>
</dbReference>
<comment type="similarity">
    <text evidence="2 10">Belongs to the glycosyltransferase 2 family.</text>
</comment>
<dbReference type="Pfam" id="PF13641">
    <property type="entry name" value="Glyco_tranf_2_3"/>
    <property type="match status" value="1"/>
</dbReference>